<evidence type="ECO:0000313" key="2">
    <source>
        <dbReference type="EMBL" id="CAB4693003.1"/>
    </source>
</evidence>
<reference evidence="2" key="1">
    <citation type="submission" date="2020-05" db="EMBL/GenBank/DDBJ databases">
        <authorList>
            <person name="Chiriac C."/>
            <person name="Salcher M."/>
            <person name="Ghai R."/>
            <person name="Kavagutti S V."/>
        </authorList>
    </citation>
    <scope>NUCLEOTIDE SEQUENCE</scope>
</reference>
<feature type="region of interest" description="Disordered" evidence="1">
    <location>
        <begin position="1"/>
        <end position="29"/>
    </location>
</feature>
<sequence length="62" mass="6350">MSPPATENANGKFEAANTATTPSGCCDLRRSGRATGRKFGSAKSIIGSKCPPLLTKLANALI</sequence>
<protein>
    <submittedName>
        <fullName evidence="2">Unannotated protein</fullName>
    </submittedName>
</protein>
<dbReference type="EMBL" id="CAEZXQ010000063">
    <property type="protein sequence ID" value="CAB4693003.1"/>
    <property type="molecule type" value="Genomic_DNA"/>
</dbReference>
<proteinExistence type="predicted"/>
<organism evidence="2">
    <name type="scientific">freshwater metagenome</name>
    <dbReference type="NCBI Taxonomy" id="449393"/>
    <lineage>
        <taxon>unclassified sequences</taxon>
        <taxon>metagenomes</taxon>
        <taxon>ecological metagenomes</taxon>
    </lineage>
</organism>
<gene>
    <name evidence="2" type="ORF">UFOPK2576_00529</name>
</gene>
<evidence type="ECO:0000256" key="1">
    <source>
        <dbReference type="SAM" id="MobiDB-lite"/>
    </source>
</evidence>
<dbReference type="AlphaFoldDB" id="A0A6J6P8E3"/>
<name>A0A6J6P8E3_9ZZZZ</name>
<accession>A0A6J6P8E3</accession>